<protein>
    <recommendedName>
        <fullName evidence="3">Transposase</fullName>
    </recommendedName>
</protein>
<evidence type="ECO:0008006" key="3">
    <source>
        <dbReference type="Google" id="ProtNLM"/>
    </source>
</evidence>
<reference evidence="1 2" key="1">
    <citation type="journal article" date="1994" name="Int. J. Syst. Bacteriol.">
        <title>Phylogenetic positions of novel aerobic, bacteriochlorophyll a-containing bacteria and description of Roseococcus thiosulfatophilus gen. nov., sp. nov., Erythromicrobium ramosum gen. nov., sp. nov., and Erythrobacter litoralis sp. nov.</title>
        <authorList>
            <person name="Yurkov V."/>
            <person name="Stackebrandt E."/>
            <person name="Holmes A."/>
            <person name="Fuerst J.A."/>
            <person name="Hugenholtz P."/>
            <person name="Golecki J."/>
            <person name="Gad'on N."/>
            <person name="Gorlenko V.M."/>
            <person name="Kompantseva E.I."/>
            <person name="Drews G."/>
        </authorList>
    </citation>
    <scope>NUCLEOTIDE SEQUENCE [LARGE SCALE GENOMIC DNA]</scope>
    <source>
        <strain evidence="1 2">KR-99</strain>
    </source>
</reference>
<dbReference type="AlphaFoldDB" id="A0A7V8RDT8"/>
<dbReference type="Proteomes" id="UP000589292">
    <property type="component" value="Unassembled WGS sequence"/>
</dbReference>
<name>A0A7V8RDT8_9SPHN</name>
<evidence type="ECO:0000313" key="1">
    <source>
        <dbReference type="EMBL" id="MBA1374636.1"/>
    </source>
</evidence>
<sequence length="90" mass="9816">MRFTEKFCREQESLQIAKAESEPLKNRQGIALDAAKAWNAAAKIAQKHEAGQQPLDKLDAAIVREFAEEDAAGLVDDVSAPDERTAAALH</sequence>
<keyword evidence="2" id="KW-1185">Reference proteome</keyword>
<dbReference type="RefSeq" id="WP_181267381.1">
    <property type="nucleotide sequence ID" value="NZ_BAAAGB010000001.1"/>
</dbReference>
<organism evidence="1 2">
    <name type="scientific">Sphingomonas ursincola</name>
    <dbReference type="NCBI Taxonomy" id="56361"/>
    <lineage>
        <taxon>Bacteria</taxon>
        <taxon>Pseudomonadati</taxon>
        <taxon>Pseudomonadota</taxon>
        <taxon>Alphaproteobacteria</taxon>
        <taxon>Sphingomonadales</taxon>
        <taxon>Sphingomonadaceae</taxon>
        <taxon>Sphingomonas</taxon>
    </lineage>
</organism>
<proteinExistence type="predicted"/>
<evidence type="ECO:0000313" key="2">
    <source>
        <dbReference type="Proteomes" id="UP000589292"/>
    </source>
</evidence>
<comment type="caution">
    <text evidence="1">The sequence shown here is derived from an EMBL/GenBank/DDBJ whole genome shotgun (WGS) entry which is preliminary data.</text>
</comment>
<dbReference type="EMBL" id="VDES01000002">
    <property type="protein sequence ID" value="MBA1374636.1"/>
    <property type="molecule type" value="Genomic_DNA"/>
</dbReference>
<gene>
    <name evidence="1" type="ORF">FG486_09810</name>
</gene>
<accession>A0A7V8RDT8</accession>